<protein>
    <submittedName>
        <fullName evidence="4">Nucleolar protein 19</fullName>
    </submittedName>
</protein>
<evidence type="ECO:0000313" key="8">
    <source>
        <dbReference type="Proteomes" id="UP000195871"/>
    </source>
</evidence>
<evidence type="ECO:0000256" key="1">
    <source>
        <dbReference type="SAM" id="MobiDB-lite"/>
    </source>
</evidence>
<organism evidence="3 6">
    <name type="scientific">Pichia kudriavzevii</name>
    <name type="common">Yeast</name>
    <name type="synonym">Issatchenkia orientalis</name>
    <dbReference type="NCBI Taxonomy" id="4909"/>
    <lineage>
        <taxon>Eukaryota</taxon>
        <taxon>Fungi</taxon>
        <taxon>Dikarya</taxon>
        <taxon>Ascomycota</taxon>
        <taxon>Saccharomycotina</taxon>
        <taxon>Pichiomycetes</taxon>
        <taxon>Pichiales</taxon>
        <taxon>Pichiaceae</taxon>
        <taxon>Pichia</taxon>
    </lineage>
</organism>
<dbReference type="EMBL" id="CP028777">
    <property type="protein sequence ID" value="AWU78133.1"/>
    <property type="molecule type" value="Genomic_DNA"/>
</dbReference>
<feature type="region of interest" description="Disordered" evidence="1">
    <location>
        <begin position="145"/>
        <end position="187"/>
    </location>
</feature>
<dbReference type="GO" id="GO:0042274">
    <property type="term" value="P:ribosomal small subunit biogenesis"/>
    <property type="evidence" value="ECO:0007669"/>
    <property type="project" value="InterPro"/>
</dbReference>
<dbReference type="HOGENOM" id="CLU_094334_2_0_1"/>
<reference evidence="2 9" key="6">
    <citation type="submission" date="2018-06" db="EMBL/GenBank/DDBJ databases">
        <title>Population genomics shows no distinction between pathogenic Candida krusei and environmental Pichia kudriavzevii: One species, four names.</title>
        <authorList>
            <person name="Douglass A.P."/>
            <person name="Offei B."/>
            <person name="Braun-Galleani S."/>
            <person name="Coughlan A.Y."/>
            <person name="Martos A."/>
            <person name="Ortiz-Merino R.A."/>
            <person name="Byrne K.P."/>
            <person name="Wolfe K.H."/>
        </authorList>
    </citation>
    <scope>NUCLEOTIDE SEQUENCE [LARGE SCALE GENOMIC DNA]</scope>
    <source>
        <strain evidence="2 9">CBS573</strain>
    </source>
</reference>
<evidence type="ECO:0000313" key="4">
    <source>
        <dbReference type="EMBL" id="ONH77671.1"/>
    </source>
</evidence>
<sequence>MSKRNEIKEKEQLRLQIQAQFNKIDETVLSWLKPTPQLSTANTSTDNEFANQIVIPNGKGINFDDSIKDEKKVTISDFLQDENLDKRKKEGLDKVKKVGDLKKSGVGNSSNSLRALTNKLRKDRRGDFERKKALKSSIAEKIKGDKKIYKANDDDEEDSEDEEDEILKRKSKGKNDVMGKGKNKRPF</sequence>
<dbReference type="EMBL" id="JQFK01000045">
    <property type="protein sequence ID" value="KGK37069.1"/>
    <property type="molecule type" value="Genomic_DNA"/>
</dbReference>
<reference evidence="5 8" key="5">
    <citation type="submission" date="2017-05" db="EMBL/GenBank/DDBJ databases">
        <title>The Genome Sequence of Candida krusei Ckrusei653.</title>
        <authorList>
            <person name="Cuomo C."/>
            <person name="Forche A."/>
            <person name="Young S."/>
            <person name="Abouelleil A."/>
            <person name="Cao P."/>
            <person name="Chapman S."/>
            <person name="Cusick C."/>
            <person name="Shea T."/>
            <person name="Nusbaum C."/>
            <person name="Birren B."/>
        </authorList>
    </citation>
    <scope>NUCLEOTIDE SEQUENCE [LARGE SCALE GENOMIC DNA]</scope>
    <source>
        <strain evidence="5 8">Ckrusei653</strain>
    </source>
</reference>
<feature type="compositionally biased region" description="Polar residues" evidence="1">
    <location>
        <begin position="106"/>
        <end position="115"/>
    </location>
</feature>
<dbReference type="InterPro" id="IPR022592">
    <property type="entry name" value="Nucleolar_19"/>
</dbReference>
<gene>
    <name evidence="4" type="ORF">BOH78_0186</name>
    <name evidence="2" type="ORF">C5L36_0E01950</name>
    <name evidence="5" type="ORF">CAS74_003059</name>
    <name evidence="3" type="ORF">JL09_g3801</name>
</gene>
<proteinExistence type="predicted"/>
<dbReference type="VEuPathDB" id="FungiDB:C5L36_0E01950"/>
<dbReference type="STRING" id="4909.A0A099NYG0"/>
<evidence type="ECO:0000313" key="5">
    <source>
        <dbReference type="EMBL" id="OUT22071.1"/>
    </source>
</evidence>
<accession>A0A099NYG0</accession>
<reference evidence="7" key="3">
    <citation type="journal article" date="2017" name="Genome Announc.">
        <title>Genome sequences of Cyberlindnera fabianii 65, Pichia kudriavzevii 129, and Saccharomyces cerevisiae 131 isolated from fermented masau fruits in Zimbabwe.</title>
        <authorList>
            <person name="van Rijswijck I.M.H."/>
            <person name="Derks M.F.L."/>
            <person name="Abee T."/>
            <person name="de Ridder D."/>
            <person name="Smid E.J."/>
        </authorList>
    </citation>
    <scope>NUCLEOTIDE SEQUENCE [LARGE SCALE GENOMIC DNA]</scope>
    <source>
        <strain evidence="7">129</strain>
    </source>
</reference>
<evidence type="ECO:0000313" key="2">
    <source>
        <dbReference type="EMBL" id="AWU78133.1"/>
    </source>
</evidence>
<dbReference type="EMBL" id="NHMM01000004">
    <property type="protein sequence ID" value="OUT22071.1"/>
    <property type="molecule type" value="Genomic_DNA"/>
</dbReference>
<dbReference type="Pfam" id="PF10863">
    <property type="entry name" value="NOP19"/>
    <property type="match status" value="1"/>
</dbReference>
<dbReference type="Proteomes" id="UP000249293">
    <property type="component" value="Chromosome 5"/>
</dbReference>
<feature type="compositionally biased region" description="Acidic residues" evidence="1">
    <location>
        <begin position="153"/>
        <end position="165"/>
    </location>
</feature>
<dbReference type="GO" id="GO:0030686">
    <property type="term" value="C:90S preribosome"/>
    <property type="evidence" value="ECO:0007669"/>
    <property type="project" value="InterPro"/>
</dbReference>
<evidence type="ECO:0000313" key="6">
    <source>
        <dbReference type="Proteomes" id="UP000029867"/>
    </source>
</evidence>
<evidence type="ECO:0000313" key="9">
    <source>
        <dbReference type="Proteomes" id="UP000249293"/>
    </source>
</evidence>
<keyword evidence="9" id="KW-1185">Reference proteome</keyword>
<name>A0A099NYG0_PICKU</name>
<reference evidence="3" key="2">
    <citation type="submission" date="2014-08" db="EMBL/GenBank/DDBJ databases">
        <title>Exploiting Issatchenkia orientalis SD108 for Succinic Acid Production.</title>
        <authorList>
            <person name="Xiao H."/>
            <person name="Shao Z."/>
            <person name="Jiang Y."/>
            <person name="Dole S."/>
            <person name="Zhao H."/>
        </authorList>
    </citation>
    <scope>NUCLEOTIDE SEQUENCE [LARGE SCALE GENOMIC DNA]</scope>
    <source>
        <strain evidence="3">SD108</strain>
    </source>
</reference>
<dbReference type="Proteomes" id="UP000195871">
    <property type="component" value="Unassembled WGS sequence"/>
</dbReference>
<dbReference type="Proteomes" id="UP000189274">
    <property type="component" value="Unassembled WGS sequence"/>
</dbReference>
<dbReference type="OrthoDB" id="3996113at2759"/>
<feature type="region of interest" description="Disordered" evidence="1">
    <location>
        <begin position="101"/>
        <end position="133"/>
    </location>
</feature>
<reference evidence="4" key="4">
    <citation type="submission" date="2017-01" db="EMBL/GenBank/DDBJ databases">
        <authorList>
            <person name="Mah S.A."/>
            <person name="Swanson W.J."/>
            <person name="Moy G.W."/>
            <person name="Vacquier V.D."/>
        </authorList>
    </citation>
    <scope>NUCLEOTIDE SEQUENCE [LARGE SCALE GENOMIC DNA]</scope>
    <source>
        <strain evidence="4">129</strain>
    </source>
</reference>
<dbReference type="AlphaFoldDB" id="A0A099NYG0"/>
<reference evidence="6" key="1">
    <citation type="journal article" date="2014" name="Microb. Cell Fact.">
        <title>Exploiting Issatchenkia orientalis SD108 for succinic acid production.</title>
        <authorList>
            <person name="Xiao H."/>
            <person name="Shao Z."/>
            <person name="Jiang Y."/>
            <person name="Dole S."/>
            <person name="Zhao H."/>
        </authorList>
    </citation>
    <scope>NUCLEOTIDE SEQUENCE [LARGE SCALE GENOMIC DNA]</scope>
    <source>
        <strain evidence="6">SD108</strain>
    </source>
</reference>
<evidence type="ECO:0000313" key="3">
    <source>
        <dbReference type="EMBL" id="KGK37069.1"/>
    </source>
</evidence>
<evidence type="ECO:0000313" key="7">
    <source>
        <dbReference type="Proteomes" id="UP000189274"/>
    </source>
</evidence>
<dbReference type="EMBL" id="MQVM01000001">
    <property type="protein sequence ID" value="ONH77671.1"/>
    <property type="molecule type" value="Genomic_DNA"/>
</dbReference>
<dbReference type="Proteomes" id="UP000029867">
    <property type="component" value="Unassembled WGS sequence"/>
</dbReference>